<evidence type="ECO:0000313" key="3">
    <source>
        <dbReference type="Proteomes" id="UP000525298"/>
    </source>
</evidence>
<dbReference type="Proteomes" id="UP000525298">
    <property type="component" value="Unassembled WGS sequence"/>
</dbReference>
<evidence type="ECO:0000256" key="1">
    <source>
        <dbReference type="SAM" id="Phobius"/>
    </source>
</evidence>
<feature type="transmembrane region" description="Helical" evidence="1">
    <location>
        <begin position="12"/>
        <end position="33"/>
    </location>
</feature>
<keyword evidence="3" id="KW-1185">Reference proteome</keyword>
<gene>
    <name evidence="2" type="ORF">HNR65_003469</name>
</gene>
<organism evidence="2 3">
    <name type="scientific">Desulfosalsimonas propionicica</name>
    <dbReference type="NCBI Taxonomy" id="332175"/>
    <lineage>
        <taxon>Bacteria</taxon>
        <taxon>Pseudomonadati</taxon>
        <taxon>Thermodesulfobacteriota</taxon>
        <taxon>Desulfobacteria</taxon>
        <taxon>Desulfobacterales</taxon>
        <taxon>Desulfosalsimonadaceae</taxon>
        <taxon>Desulfosalsimonas</taxon>
    </lineage>
</organism>
<dbReference type="AlphaFoldDB" id="A0A7W0HMB1"/>
<keyword evidence="1" id="KW-1133">Transmembrane helix</keyword>
<reference evidence="2 3" key="1">
    <citation type="submission" date="2020-07" db="EMBL/GenBank/DDBJ databases">
        <title>Genomic Encyclopedia of Type Strains, Phase IV (KMG-IV): sequencing the most valuable type-strain genomes for metagenomic binning, comparative biology and taxonomic classification.</title>
        <authorList>
            <person name="Goeker M."/>
        </authorList>
    </citation>
    <scope>NUCLEOTIDE SEQUENCE [LARGE SCALE GENOMIC DNA]</scope>
    <source>
        <strain evidence="2 3">DSM 17721</strain>
    </source>
</reference>
<dbReference type="EMBL" id="JACDUS010000016">
    <property type="protein sequence ID" value="MBA2883112.1"/>
    <property type="molecule type" value="Genomic_DNA"/>
</dbReference>
<protein>
    <submittedName>
        <fullName evidence="2">Uncharacterized protein</fullName>
    </submittedName>
</protein>
<proteinExistence type="predicted"/>
<accession>A0A7W0HMB1</accession>
<keyword evidence="1" id="KW-0472">Membrane</keyword>
<keyword evidence="1" id="KW-0812">Transmembrane</keyword>
<sequence>MGPNGFSFVVRITRAVGSISSFAFLVIGTGWYIREMSGWIHEYNLIGYGLRFHQVTALKRFPTKKAEPPLLMAARLSRKRSPRKTGVGKTRNFPSQPHDWFGFIILINMILKNIRVKFFWGHPVDAVIIWNSCNVDRSIRDIGGHTYGAAKMWPVALRNSAGLRVAVLPRRRGATRCGCKDFGVYANGKKRRRP</sequence>
<evidence type="ECO:0000313" key="2">
    <source>
        <dbReference type="EMBL" id="MBA2883112.1"/>
    </source>
</evidence>
<name>A0A7W0HMB1_9BACT</name>
<comment type="caution">
    <text evidence="2">The sequence shown here is derived from an EMBL/GenBank/DDBJ whole genome shotgun (WGS) entry which is preliminary data.</text>
</comment>